<keyword evidence="3 4" id="KW-0472">Membrane</keyword>
<reference evidence="5 6" key="1">
    <citation type="submission" date="2020-03" db="EMBL/GenBank/DDBJ databases">
        <title>Genome mining reveals the biosynthetic pathways of PHA and ectoines of the halophilic strain Salinivibrio costicola M318 isolated from fermented shrimp paste.</title>
        <authorList>
            <person name="Doan T.V."/>
            <person name="Tran L.T."/>
            <person name="Trieu T.A."/>
            <person name="Nguyen Q.V."/>
            <person name="Quach T.N."/>
            <person name="Phi T.Q."/>
            <person name="Kumar S."/>
        </authorList>
    </citation>
    <scope>NUCLEOTIDE SEQUENCE [LARGE SCALE GENOMIC DNA]</scope>
    <source>
        <strain evidence="5 6">M318</strain>
    </source>
</reference>
<accession>A0ABX6K1Q1</accession>
<dbReference type="InterPro" id="IPR038228">
    <property type="entry name" value="Syd_sf"/>
</dbReference>
<dbReference type="InterPro" id="IPR009948">
    <property type="entry name" value="Syd"/>
</dbReference>
<evidence type="ECO:0000256" key="2">
    <source>
        <dbReference type="ARBA" id="ARBA00022519"/>
    </source>
</evidence>
<proteinExistence type="inferred from homology"/>
<comment type="subcellular location">
    <subcellularLocation>
        <location evidence="4">Cell inner membrane</location>
        <topology evidence="4">Peripheral membrane protein</topology>
        <orientation evidence="4">Cytoplasmic side</orientation>
    </subcellularLocation>
    <text evidence="4">Loosely associated with the cytoplasmic side of the inner membrane, probably via SecY.</text>
</comment>
<keyword evidence="6" id="KW-1185">Reference proteome</keyword>
<comment type="similarity">
    <text evidence="4">Belongs to the Syd family.</text>
</comment>
<dbReference type="Pfam" id="PF07348">
    <property type="entry name" value="Syd"/>
    <property type="match status" value="1"/>
</dbReference>
<organism evidence="5 6">
    <name type="scientific">Salinivibrio costicola</name>
    <name type="common">Vibrio costicola</name>
    <dbReference type="NCBI Taxonomy" id="51367"/>
    <lineage>
        <taxon>Bacteria</taxon>
        <taxon>Pseudomonadati</taxon>
        <taxon>Pseudomonadota</taxon>
        <taxon>Gammaproteobacteria</taxon>
        <taxon>Vibrionales</taxon>
        <taxon>Vibrionaceae</taxon>
        <taxon>Salinivibrio</taxon>
    </lineage>
</organism>
<name>A0ABX6K1Q1_SALCS</name>
<protein>
    <recommendedName>
        <fullName evidence="4">Protein Syd</fullName>
    </recommendedName>
</protein>
<keyword evidence="2 4" id="KW-0997">Cell inner membrane</keyword>
<sequence length="182" mass="20855">MENTLHNALWALAQKYVAKWRKEQQCLPCTEAYLGLASPCVESENAHQVQWQPVQRDTLADFTNVEHAIELRLHSDIKDFYNFMYCADLPAHFGGERFNLLQVWSEDDLARLQENILGHLMMQRQRKCSPSVFIATTDDEMTIIAIDNVTGQVVKEVLNKGSREVLADDVEQFIEALEVDVS</sequence>
<dbReference type="Proteomes" id="UP000501408">
    <property type="component" value="Chromosome 1"/>
</dbReference>
<evidence type="ECO:0000313" key="6">
    <source>
        <dbReference type="Proteomes" id="UP000501408"/>
    </source>
</evidence>
<dbReference type="RefSeq" id="WP_167314058.1">
    <property type="nucleotide sequence ID" value="NZ_CP050266.1"/>
</dbReference>
<dbReference type="NCBIfam" id="NF003439">
    <property type="entry name" value="PRK04968.1"/>
    <property type="match status" value="1"/>
</dbReference>
<dbReference type="CDD" id="cd16323">
    <property type="entry name" value="Syd"/>
    <property type="match status" value="1"/>
</dbReference>
<gene>
    <name evidence="4 5" type="primary">syd</name>
    <name evidence="5" type="ORF">HBA18_03370</name>
</gene>
<dbReference type="HAMAP" id="MF_01104">
    <property type="entry name" value="Syd"/>
    <property type="match status" value="1"/>
</dbReference>
<keyword evidence="1 4" id="KW-1003">Cell membrane</keyword>
<dbReference type="Gene3D" id="3.40.1580.20">
    <property type="entry name" value="Syd protein"/>
    <property type="match status" value="1"/>
</dbReference>
<evidence type="ECO:0000313" key="5">
    <source>
        <dbReference type="EMBL" id="QIR05503.1"/>
    </source>
</evidence>
<evidence type="ECO:0000256" key="1">
    <source>
        <dbReference type="ARBA" id="ARBA00022475"/>
    </source>
</evidence>
<evidence type="ECO:0000256" key="3">
    <source>
        <dbReference type="ARBA" id="ARBA00023136"/>
    </source>
</evidence>
<comment type="function">
    <text evidence="4">Interacts with the SecY protein in vivo. May bind preferentially to an uncomplexed state of SecY, thus functioning either as a chelating agent for excess SecY in the cell or as a regulatory factor that negatively controls the translocase function.</text>
</comment>
<evidence type="ECO:0000256" key="4">
    <source>
        <dbReference type="HAMAP-Rule" id="MF_01104"/>
    </source>
</evidence>
<dbReference type="EMBL" id="CP050266">
    <property type="protein sequence ID" value="QIR05503.1"/>
    <property type="molecule type" value="Genomic_DNA"/>
</dbReference>